<comment type="subcellular location">
    <subcellularLocation>
        <location evidence="1">Membrane</location>
    </subcellularLocation>
</comment>
<dbReference type="OrthoDB" id="544685at2759"/>
<feature type="transmembrane region" description="Helical" evidence="6">
    <location>
        <begin position="94"/>
        <end position="112"/>
    </location>
</feature>
<evidence type="ECO:0000256" key="5">
    <source>
        <dbReference type="SAM" id="MobiDB-lite"/>
    </source>
</evidence>
<keyword evidence="9" id="KW-1185">Reference proteome</keyword>
<dbReference type="Pfam" id="PF00924">
    <property type="entry name" value="MS_channel_2nd"/>
    <property type="match status" value="1"/>
</dbReference>
<dbReference type="InterPro" id="IPR010920">
    <property type="entry name" value="LSM_dom_sf"/>
</dbReference>
<dbReference type="Proteomes" id="UP000014978">
    <property type="component" value="Unassembled WGS sequence"/>
</dbReference>
<sequence>MLLILFLVIFIIELVLYFIHFIFIQNIIIISVVTVLALITSIGLRHVLLQYDIRFKTLARLFKNKVLFNAYFLVIFIIDRFYPTLFENLYKLEIGFAFLVFIVVDVTRAYLYENVRNSYFEKLVTGLYVDILRLEKYFKLFFKKLKPEEFFDLKDDIFVFYIENKIPEPYDAREIFEWWSTYRPIKVIEEEKRIKKEKEEEERKKKEKMEKDEAENKEEINEDGIENKGEKKEDKIENKEEINEDMVEGKEEEKNEEDDNTQTVEQDNKYLVYNKNEHLSEEDKISESVNDEITDIINQDDVDLNESSTEEKSMDDETKEAREKLLREYTQNLRSTFHTYIEGNKEIEKSSKINTTQKEDEKKLGNDDLLSNENLVDIKKDEKDIKKGNNNKQIRNETLIQENNKHKNSTELIKNDKNDNKEVLRRRHTTIINIPARKSETECFIQEKSETKNRLKSRMHLMPSDYDETSILDETNIYGKITDYQKPPSSENSLFVNSGVENTAKTNVNYQHFNKNLEFVGLGAKTQSLGSNIEESKKEYTPEEKFEDHEITEKSLKKALPFGKDDKYAKELFNLLSFKTHENLQYDDFKQNIRLVNNERRNLYKNIQDFKKMLELFRHTLLALEGGIVIAAINFMVGSNITLIATFTPFFVVFVLPFLKRIYDSFYFIVFSHPYDTGDRIYFHGENLVVKEIHIFYTICEKWNGEIVIINNSFMKKSMIKNVRRSPTQTRKIELLLNKFQKDKFKDFRNAIISFVNNNSHRYSKVVVSVDDLVNDNDMHVSIYIKHFTNWQSGYLMWNTHTKFMNKLLEILKDLEIKYLPIAKSYDLDYIRE</sequence>
<keyword evidence="4 6" id="KW-0472">Membrane</keyword>
<dbReference type="InterPro" id="IPR006685">
    <property type="entry name" value="MscS_channel_2nd"/>
</dbReference>
<dbReference type="PANTHER" id="PTHR31323:SF1">
    <property type="entry name" value="MECHANOSENSITIVE ION CHANNEL PROTEIN"/>
    <property type="match status" value="1"/>
</dbReference>
<organism evidence="8 9">
    <name type="scientific">Spraguea lophii (strain 42_110)</name>
    <name type="common">Microsporidian parasite</name>
    <dbReference type="NCBI Taxonomy" id="1358809"/>
    <lineage>
        <taxon>Eukaryota</taxon>
        <taxon>Fungi</taxon>
        <taxon>Fungi incertae sedis</taxon>
        <taxon>Microsporidia</taxon>
        <taxon>Spragueidae</taxon>
        <taxon>Spraguea</taxon>
    </lineage>
</organism>
<evidence type="ECO:0000259" key="7">
    <source>
        <dbReference type="Pfam" id="PF00924"/>
    </source>
</evidence>
<comment type="caution">
    <text evidence="8">The sequence shown here is derived from an EMBL/GenBank/DDBJ whole genome shotgun (WGS) entry which is preliminary data.</text>
</comment>
<reference evidence="9" key="1">
    <citation type="journal article" date="2013" name="PLoS Genet.">
        <title>The genome of Spraguea lophii and the basis of host-microsporidian interactions.</title>
        <authorList>
            <person name="Campbell S.E."/>
            <person name="Williams T.A."/>
            <person name="Yousuf A."/>
            <person name="Soanes D.M."/>
            <person name="Paszkiewicz K.H."/>
            <person name="Williams B.A.P."/>
        </authorList>
    </citation>
    <scope>NUCLEOTIDE SEQUENCE [LARGE SCALE GENOMIC DNA]</scope>
    <source>
        <strain evidence="9">42_110</strain>
    </source>
</reference>
<keyword evidence="3 6" id="KW-1133">Transmembrane helix</keyword>
<evidence type="ECO:0000313" key="8">
    <source>
        <dbReference type="EMBL" id="EPR79397.1"/>
    </source>
</evidence>
<feature type="domain" description="Mechanosensitive ion channel MscS" evidence="7">
    <location>
        <begin position="668"/>
        <end position="725"/>
    </location>
</feature>
<dbReference type="GO" id="GO:0016020">
    <property type="term" value="C:membrane"/>
    <property type="evidence" value="ECO:0007669"/>
    <property type="project" value="UniProtKB-SubCell"/>
</dbReference>
<dbReference type="STRING" id="1358809.S7WC83"/>
<feature type="transmembrane region" description="Helical" evidence="6">
    <location>
        <begin position="66"/>
        <end position="82"/>
    </location>
</feature>
<dbReference type="OMA" id="HTTIINI"/>
<dbReference type="HOGENOM" id="CLU_340709_0_0_1"/>
<evidence type="ECO:0000256" key="1">
    <source>
        <dbReference type="ARBA" id="ARBA00004370"/>
    </source>
</evidence>
<feature type="region of interest" description="Disordered" evidence="5">
    <location>
        <begin position="198"/>
        <end position="268"/>
    </location>
</feature>
<evidence type="ECO:0000256" key="4">
    <source>
        <dbReference type="ARBA" id="ARBA00023136"/>
    </source>
</evidence>
<dbReference type="AlphaFoldDB" id="S7WC83"/>
<gene>
    <name evidence="8" type="ORF">SLOPH_1678</name>
</gene>
<dbReference type="EMBL" id="ATCN01000273">
    <property type="protein sequence ID" value="EPR79397.1"/>
    <property type="molecule type" value="Genomic_DNA"/>
</dbReference>
<keyword evidence="2 6" id="KW-0812">Transmembrane</keyword>
<proteinExistence type="predicted"/>
<dbReference type="InterPro" id="IPR023408">
    <property type="entry name" value="MscS_beta-dom_sf"/>
</dbReference>
<dbReference type="PANTHER" id="PTHR31323">
    <property type="entry name" value="MECHANOSENSITIVE ION CHANNEL PROTEIN MSY2"/>
    <property type="match status" value="1"/>
</dbReference>
<name>S7WC83_SPRLO</name>
<feature type="compositionally biased region" description="Basic and acidic residues" evidence="5">
    <location>
        <begin position="225"/>
        <end position="253"/>
    </location>
</feature>
<feature type="transmembrane region" description="Helical" evidence="6">
    <location>
        <begin position="28"/>
        <end position="45"/>
    </location>
</feature>
<dbReference type="GO" id="GO:0005262">
    <property type="term" value="F:calcium channel activity"/>
    <property type="evidence" value="ECO:0007669"/>
    <property type="project" value="TreeGrafter"/>
</dbReference>
<dbReference type="Gene3D" id="2.30.30.60">
    <property type="match status" value="1"/>
</dbReference>
<dbReference type="SUPFAM" id="SSF50182">
    <property type="entry name" value="Sm-like ribonucleoproteins"/>
    <property type="match status" value="1"/>
</dbReference>
<evidence type="ECO:0000256" key="6">
    <source>
        <dbReference type="SAM" id="Phobius"/>
    </source>
</evidence>
<feature type="transmembrane region" description="Helical" evidence="6">
    <location>
        <begin position="641"/>
        <end position="659"/>
    </location>
</feature>
<feature type="transmembrane region" description="Helical" evidence="6">
    <location>
        <begin position="5"/>
        <end position="22"/>
    </location>
</feature>
<evidence type="ECO:0000313" key="9">
    <source>
        <dbReference type="Proteomes" id="UP000014978"/>
    </source>
</evidence>
<dbReference type="GO" id="GO:0006874">
    <property type="term" value="P:intracellular calcium ion homeostasis"/>
    <property type="evidence" value="ECO:0007669"/>
    <property type="project" value="TreeGrafter"/>
</dbReference>
<feature type="compositionally biased region" description="Acidic residues" evidence="5">
    <location>
        <begin position="212"/>
        <end position="224"/>
    </location>
</feature>
<protein>
    <recommendedName>
        <fullName evidence="7">Mechanosensitive ion channel MscS domain-containing protein</fullName>
    </recommendedName>
</protein>
<dbReference type="VEuPathDB" id="MicrosporidiaDB:SLOPH_1678"/>
<dbReference type="InParanoid" id="S7WC83"/>
<evidence type="ECO:0000256" key="3">
    <source>
        <dbReference type="ARBA" id="ARBA00022989"/>
    </source>
</evidence>
<accession>S7WC83</accession>
<feature type="transmembrane region" description="Helical" evidence="6">
    <location>
        <begin position="616"/>
        <end position="635"/>
    </location>
</feature>
<feature type="compositionally biased region" description="Basic and acidic residues" evidence="5">
    <location>
        <begin position="198"/>
        <end position="211"/>
    </location>
</feature>
<evidence type="ECO:0000256" key="2">
    <source>
        <dbReference type="ARBA" id="ARBA00022692"/>
    </source>
</evidence>